<evidence type="ECO:0000256" key="1">
    <source>
        <dbReference type="ARBA" id="ARBA00004123"/>
    </source>
</evidence>
<feature type="compositionally biased region" description="Polar residues" evidence="4">
    <location>
        <begin position="351"/>
        <end position="362"/>
    </location>
</feature>
<evidence type="ECO:0000313" key="8">
    <source>
        <dbReference type="Ensembl" id="ENSTRUP00000027429.3"/>
    </source>
</evidence>
<gene>
    <name evidence="8" type="primary">pop1</name>
</gene>
<dbReference type="InParanoid" id="H2TRX1"/>
<dbReference type="Pfam" id="PF06978">
    <property type="entry name" value="POP1_N"/>
    <property type="match status" value="2"/>
</dbReference>
<proteinExistence type="predicted"/>
<feature type="domain" description="Pop1 N-terminal" evidence="5">
    <location>
        <begin position="84"/>
        <end position="162"/>
    </location>
</feature>
<dbReference type="Pfam" id="PF08170">
    <property type="entry name" value="POPLD"/>
    <property type="match status" value="1"/>
</dbReference>
<dbReference type="Ensembl" id="ENSTRUT00000027538.3">
    <property type="protein sequence ID" value="ENSTRUP00000027429.3"/>
    <property type="gene ID" value="ENSTRUG00000010856.3"/>
</dbReference>
<name>H2TRX1_TAKRU</name>
<evidence type="ECO:0000259" key="5">
    <source>
        <dbReference type="Pfam" id="PF06978"/>
    </source>
</evidence>
<feature type="compositionally biased region" description="Basic and acidic residues" evidence="4">
    <location>
        <begin position="139"/>
        <end position="155"/>
    </location>
</feature>
<keyword evidence="3" id="KW-0539">Nucleus</keyword>
<feature type="region of interest" description="Disordered" evidence="4">
    <location>
        <begin position="343"/>
        <end position="394"/>
    </location>
</feature>
<dbReference type="GO" id="GO:0000172">
    <property type="term" value="C:ribonuclease MRP complex"/>
    <property type="evidence" value="ECO:0007669"/>
    <property type="project" value="InterPro"/>
</dbReference>
<dbReference type="OMA" id="KALSPMC"/>
<feature type="region of interest" description="Disordered" evidence="4">
    <location>
        <begin position="1"/>
        <end position="72"/>
    </location>
</feature>
<feature type="domain" description="POPLD" evidence="6">
    <location>
        <begin position="599"/>
        <end position="690"/>
    </location>
</feature>
<comment type="subcellular location">
    <subcellularLocation>
        <location evidence="1">Nucleus</location>
    </subcellularLocation>
</comment>
<protein>
    <submittedName>
        <fullName evidence="8">POP1 homolog, ribonuclease P/MRP subunit</fullName>
    </submittedName>
</protein>
<feature type="domain" description="POP1 C-terminal" evidence="7">
    <location>
        <begin position="790"/>
        <end position="955"/>
    </location>
</feature>
<dbReference type="STRING" id="31033.ENSTRUP00000027429"/>
<dbReference type="PANTHER" id="PTHR22731:SF3">
    <property type="entry name" value="RIBONUCLEASES P_MRP PROTEIN SUBUNIT POP1"/>
    <property type="match status" value="1"/>
</dbReference>
<reference evidence="8 9" key="1">
    <citation type="journal article" date="2011" name="Genome Biol. Evol.">
        <title>Integration of the genetic map and genome assembly of fugu facilitates insights into distinct features of genome evolution in teleosts and mammals.</title>
        <authorList>
            <person name="Kai W."/>
            <person name="Kikuchi K."/>
            <person name="Tohari S."/>
            <person name="Chew A.K."/>
            <person name="Tay A."/>
            <person name="Fujiwara A."/>
            <person name="Hosoya S."/>
            <person name="Suetake H."/>
            <person name="Naruse K."/>
            <person name="Brenner S."/>
            <person name="Suzuki Y."/>
            <person name="Venkatesh B."/>
        </authorList>
    </citation>
    <scope>NUCLEOTIDE SEQUENCE [LARGE SCALE GENOMIC DNA]</scope>
</reference>
<dbReference type="GO" id="GO:0005655">
    <property type="term" value="C:nucleolar ribonuclease P complex"/>
    <property type="evidence" value="ECO:0007669"/>
    <property type="project" value="InterPro"/>
</dbReference>
<reference evidence="8" key="2">
    <citation type="submission" date="2025-08" db="UniProtKB">
        <authorList>
            <consortium name="Ensembl"/>
        </authorList>
    </citation>
    <scope>IDENTIFICATION</scope>
</reference>
<dbReference type="OrthoDB" id="442863at2759"/>
<dbReference type="AlphaFoldDB" id="H2TRX1"/>
<feature type="domain" description="Pop1 N-terminal" evidence="5">
    <location>
        <begin position="171"/>
        <end position="237"/>
    </location>
</feature>
<dbReference type="RefSeq" id="XP_003965915.3">
    <property type="nucleotide sequence ID" value="XM_003965866.3"/>
</dbReference>
<evidence type="ECO:0000259" key="6">
    <source>
        <dbReference type="Pfam" id="PF08170"/>
    </source>
</evidence>
<dbReference type="GO" id="GO:0001682">
    <property type="term" value="P:tRNA 5'-leader removal"/>
    <property type="evidence" value="ECO:0007669"/>
    <property type="project" value="InterPro"/>
</dbReference>
<dbReference type="InterPro" id="IPR039182">
    <property type="entry name" value="Pop1"/>
</dbReference>
<evidence type="ECO:0000313" key="9">
    <source>
        <dbReference type="Proteomes" id="UP000005226"/>
    </source>
</evidence>
<dbReference type="Pfam" id="PF22770">
    <property type="entry name" value="POP1_C"/>
    <property type="match status" value="1"/>
</dbReference>
<feature type="compositionally biased region" description="Low complexity" evidence="4">
    <location>
        <begin position="24"/>
        <end position="33"/>
    </location>
</feature>
<dbReference type="InterPro" id="IPR009723">
    <property type="entry name" value="Pop1_N"/>
</dbReference>
<reference evidence="8" key="3">
    <citation type="submission" date="2025-09" db="UniProtKB">
        <authorList>
            <consortium name="Ensembl"/>
        </authorList>
    </citation>
    <scope>IDENTIFICATION</scope>
</reference>
<evidence type="ECO:0000256" key="3">
    <source>
        <dbReference type="ARBA" id="ARBA00023242"/>
    </source>
</evidence>
<feature type="region of interest" description="Disordered" evidence="4">
    <location>
        <begin position="821"/>
        <end position="879"/>
    </location>
</feature>
<sequence length="955" mass="106383">MSASKVKMRERKLKNQPVSVQYLSSSTQHSGSSGAVGDAGPSDTHTSAEHAKTPQQPGGWVRGHQKDGGGYTREMPSCITAVAFAQARAAEVSAMLKAVTKTTGSCHVFGALPKHMRRRAMSHNTKRLPCRLRDVANRMREKSLQSGSKKKEQAKNKSRKARRRHGNLLLEFNRRQRKNIWLETHIWHAKRFHMVKKWGYCLGDRPTYKCYRPCYRAMSSHCLLQDLSYYCCIELQGEEDKLLLALSQLTSKETGPTFAAISSLSGQRQGSLVVYRAGEYPSQPLGPVTFLWRPRAQGSGHRHLWIWAHPTMKQDLLPELQVVCQCSEAVYPLLLPVGIPAGTTHELQPKPENSSEVEQVTGTKRKRSSEDASVPPAKKILGDGTRSPTTPVTWKSSSTGIVINDLTMEIVRYRLIGPQSHAVLADILEAATECDEKSRAHPSSLWWPEHCRDENKMNLHKQQAEVYQTLKGVSNSGELPPGTVLGLTVDDPRLTLPSKKVKALASVKPAEDVDEEKRRELMLRGVPEHCCQSHLWEKSVRDNVTDHKISEQQLNRMKSEVLVPGSRLTPTPPQGRVPILLVHQPGKQVGREMSSWGAGWDLLLPKGWGMAFWVPLVYRGVRIGGLHMSLKHSQNKGAPHFPHDYPDCPAGVHFQEEQEGEFLDKFKRRPPAKRTNYIKHGCLAPFRCPWQQLAEEWELILGEGEKRRGESQAQNMAPSDTVMEEPMTSQRDVAKPRSRAAVLRNRKSLKLLSGWCRPVTSRGQRACRTAEMPPLDRSGVARFIAAHEMSLVWVRLSLLSKGKPEVHAMVCVPTAEDLQLLGKGPGSSGPQEPPHKDHLRSRTKHKKKAKTSLPSKMDSSEPATSEDLEPSSDSTLGLWPDPLPSVTSHCSRVTLGWVTQGDFSLSAGCGEALGFISVAGLLDTLAKQSMEHRGVVLLRNPASLHYRFAKVNIEV</sequence>
<feature type="compositionally biased region" description="Basic residues" evidence="4">
    <location>
        <begin position="1"/>
        <end position="14"/>
    </location>
</feature>
<feature type="compositionally biased region" description="Basic residues" evidence="4">
    <location>
        <begin position="837"/>
        <end position="850"/>
    </location>
</feature>
<feature type="region of interest" description="Disordered" evidence="4">
    <location>
        <begin position="139"/>
        <end position="163"/>
    </location>
</feature>
<dbReference type="InterPro" id="IPR012590">
    <property type="entry name" value="POPLD_dom"/>
</dbReference>
<evidence type="ECO:0000256" key="2">
    <source>
        <dbReference type="ARBA" id="ARBA00022694"/>
    </source>
</evidence>
<dbReference type="PANTHER" id="PTHR22731">
    <property type="entry name" value="RIBONUCLEASES P/MRP PROTEIN SUBUNIT POP1"/>
    <property type="match status" value="1"/>
</dbReference>
<dbReference type="GeneID" id="101062088"/>
<accession>H2TRX1</accession>
<dbReference type="GeneTree" id="ENSGT00390000017478"/>
<evidence type="ECO:0000256" key="4">
    <source>
        <dbReference type="SAM" id="MobiDB-lite"/>
    </source>
</evidence>
<keyword evidence="2" id="KW-0819">tRNA processing</keyword>
<dbReference type="InterPro" id="IPR055079">
    <property type="entry name" value="POP1_C"/>
</dbReference>
<feature type="region of interest" description="Disordered" evidence="4">
    <location>
        <begin position="705"/>
        <end position="740"/>
    </location>
</feature>
<keyword evidence="9" id="KW-1185">Reference proteome</keyword>
<dbReference type="Proteomes" id="UP000005226">
    <property type="component" value="Chromosome 7"/>
</dbReference>
<evidence type="ECO:0000259" key="7">
    <source>
        <dbReference type="Pfam" id="PF22770"/>
    </source>
</evidence>
<organism evidence="8 9">
    <name type="scientific">Takifugu rubripes</name>
    <name type="common">Japanese pufferfish</name>
    <name type="synonym">Fugu rubripes</name>
    <dbReference type="NCBI Taxonomy" id="31033"/>
    <lineage>
        <taxon>Eukaryota</taxon>
        <taxon>Metazoa</taxon>
        <taxon>Chordata</taxon>
        <taxon>Craniata</taxon>
        <taxon>Vertebrata</taxon>
        <taxon>Euteleostomi</taxon>
        <taxon>Actinopterygii</taxon>
        <taxon>Neopterygii</taxon>
        <taxon>Teleostei</taxon>
        <taxon>Neoteleostei</taxon>
        <taxon>Acanthomorphata</taxon>
        <taxon>Eupercaria</taxon>
        <taxon>Tetraodontiformes</taxon>
        <taxon>Tetradontoidea</taxon>
        <taxon>Tetraodontidae</taxon>
        <taxon>Takifugu</taxon>
    </lineage>
</organism>